<dbReference type="RefSeq" id="WP_069195891.1">
    <property type="nucleotide sequence ID" value="NZ_RLII01000015.1"/>
</dbReference>
<feature type="domain" description="HD" evidence="1">
    <location>
        <begin position="172"/>
        <end position="294"/>
    </location>
</feature>
<dbReference type="SUPFAM" id="SSF109604">
    <property type="entry name" value="HD-domain/PDEase-like"/>
    <property type="match status" value="1"/>
</dbReference>
<accession>A0A4Q0I2Y4</accession>
<dbReference type="InterPro" id="IPR003607">
    <property type="entry name" value="HD/PDEase_dom"/>
</dbReference>
<organism evidence="2 3">
    <name type="scientific">Acetivibrio mesophilus</name>
    <dbReference type="NCBI Taxonomy" id="2487273"/>
    <lineage>
        <taxon>Bacteria</taxon>
        <taxon>Bacillati</taxon>
        <taxon>Bacillota</taxon>
        <taxon>Clostridia</taxon>
        <taxon>Eubacteriales</taxon>
        <taxon>Oscillospiraceae</taxon>
        <taxon>Acetivibrio</taxon>
    </lineage>
</organism>
<evidence type="ECO:0000313" key="2">
    <source>
        <dbReference type="EMBL" id="RXE58604.1"/>
    </source>
</evidence>
<reference evidence="3" key="1">
    <citation type="submission" date="2018-11" db="EMBL/GenBank/DDBJ databases">
        <title>Genome sequencing of a novel mesophilic and cellulolytic organism within the genus Hungateiclostridium.</title>
        <authorList>
            <person name="Rettenmaier R."/>
            <person name="Liebl W."/>
            <person name="Zverlov V."/>
        </authorList>
    </citation>
    <scope>NUCLEOTIDE SEQUENCE [LARGE SCALE GENOMIC DNA]</scope>
    <source>
        <strain evidence="3">N2K1</strain>
    </source>
</reference>
<comment type="caution">
    <text evidence="2">The sequence shown here is derived from an EMBL/GenBank/DDBJ whole genome shotgun (WGS) entry which is preliminary data.</text>
</comment>
<dbReference type="CDD" id="cd00077">
    <property type="entry name" value="HDc"/>
    <property type="match status" value="1"/>
</dbReference>
<evidence type="ECO:0000313" key="3">
    <source>
        <dbReference type="Proteomes" id="UP000289166"/>
    </source>
</evidence>
<dbReference type="AlphaFoldDB" id="A0A4Q0I2Y4"/>
<sequence>MNKLIMMVGLPGSGKSTLAKELSLRENAVLHSSDDLREELFGDAGNQDSNELIFQELHRRIYRDLSDGKSVVYDATNSSYKKRKVFLEALRIECYKECYMVVTPYEKCLRQNSTRSRRVPDTVIENIYKGIFIPQYFEGWDNIEVARNYDDTFDIAELFDDLDAISQDNPYHTLTIGEHCKKCMEYIKEYCDNDVLEIAALMHDVGKKFTKKFEDSKGNPTEVAHFYGHQNVSAYMSLFYLKQLPKGKMLEIAKYIQWHMHPMNISTSKARRRTINLLGDEFYNNLLMLHEADIYAKQLT</sequence>
<dbReference type="InterPro" id="IPR006674">
    <property type="entry name" value="HD_domain"/>
</dbReference>
<dbReference type="OrthoDB" id="9805698at2"/>
<evidence type="ECO:0000259" key="1">
    <source>
        <dbReference type="Pfam" id="PF01966"/>
    </source>
</evidence>
<dbReference type="Pfam" id="PF01966">
    <property type="entry name" value="HD"/>
    <property type="match status" value="1"/>
</dbReference>
<gene>
    <name evidence="2" type="ORF">EFD62_11295</name>
</gene>
<protein>
    <submittedName>
        <fullName evidence="2">HD domain-containing protein</fullName>
    </submittedName>
</protein>
<dbReference type="SUPFAM" id="SSF52540">
    <property type="entry name" value="P-loop containing nucleoside triphosphate hydrolases"/>
    <property type="match status" value="1"/>
</dbReference>
<proteinExistence type="predicted"/>
<dbReference type="InterPro" id="IPR027417">
    <property type="entry name" value="P-loop_NTPase"/>
</dbReference>
<dbReference type="Proteomes" id="UP000289166">
    <property type="component" value="Unassembled WGS sequence"/>
</dbReference>
<dbReference type="Pfam" id="PF13671">
    <property type="entry name" value="AAA_33"/>
    <property type="match status" value="1"/>
</dbReference>
<keyword evidence="3" id="KW-1185">Reference proteome</keyword>
<dbReference type="Gene3D" id="1.10.3210.10">
    <property type="entry name" value="Hypothetical protein af1432"/>
    <property type="match status" value="1"/>
</dbReference>
<name>A0A4Q0I2Y4_9FIRM</name>
<dbReference type="Gene3D" id="3.40.50.300">
    <property type="entry name" value="P-loop containing nucleotide triphosphate hydrolases"/>
    <property type="match status" value="1"/>
</dbReference>
<dbReference type="EMBL" id="RLII01000015">
    <property type="protein sequence ID" value="RXE58604.1"/>
    <property type="molecule type" value="Genomic_DNA"/>
</dbReference>